<dbReference type="AlphaFoldDB" id="A0A375JB44"/>
<organism evidence="1 2">
    <name type="scientific">Cupriavidus taiwanensis</name>
    <dbReference type="NCBI Taxonomy" id="164546"/>
    <lineage>
        <taxon>Bacteria</taxon>
        <taxon>Pseudomonadati</taxon>
        <taxon>Pseudomonadota</taxon>
        <taxon>Betaproteobacteria</taxon>
        <taxon>Burkholderiales</taxon>
        <taxon>Burkholderiaceae</taxon>
        <taxon>Cupriavidus</taxon>
    </lineage>
</organism>
<dbReference type="EMBL" id="OVTA01000048">
    <property type="protein sequence ID" value="SPS01982.1"/>
    <property type="molecule type" value="Genomic_DNA"/>
</dbReference>
<evidence type="ECO:0000313" key="2">
    <source>
        <dbReference type="Proteomes" id="UP000256805"/>
    </source>
</evidence>
<accession>A0A375JB44</accession>
<name>A0A375JB44_9BURK</name>
<proteinExistence type="predicted"/>
<gene>
    <name evidence="1" type="ORF">CBM2634_B70072</name>
</gene>
<reference evidence="1 2" key="1">
    <citation type="submission" date="2018-01" db="EMBL/GenBank/DDBJ databases">
        <authorList>
            <person name="Gaut B.S."/>
            <person name="Morton B.R."/>
            <person name="Clegg M.T."/>
            <person name="Duvall M.R."/>
        </authorList>
    </citation>
    <scope>NUCLEOTIDE SEQUENCE [LARGE SCALE GENOMIC DNA]</scope>
    <source>
        <strain evidence="1">Cupriavidus taiwanensis cmp 52</strain>
    </source>
</reference>
<protein>
    <submittedName>
        <fullName evidence="1">Uncharacterized protein</fullName>
    </submittedName>
</protein>
<dbReference type="Proteomes" id="UP000256805">
    <property type="component" value="Unassembled WGS sequence"/>
</dbReference>
<evidence type="ECO:0000313" key="1">
    <source>
        <dbReference type="EMBL" id="SPS01982.1"/>
    </source>
</evidence>
<sequence>MFIKIYGWEMGASIKGEPLEGGFWGNAGFVVLGGRGCFAGVAGESLFGRAPKSNQKARRLSGWLRRRWWFGRW</sequence>